<keyword evidence="4" id="KW-1185">Reference proteome</keyword>
<gene>
    <name evidence="2" type="ORF">EV129_101493</name>
    <name evidence="1" type="ORF">EV130_101351</name>
</gene>
<name>A0A4R3S9J2_9HYPH</name>
<sequence>MQVALIRSSARPSSRGSRAMAISLSAQPQSRQPRYDGRPECGISRKSCKKFETISDLDHRLEDISVDLVGKTWSRCRCFHLTCGPTHLGRAREIQGDATKARFMGNFPRRDLQDDGRMVPQHCRCNVVGGRDRLSNEMLGNWNPAGPAFASISVSIALSSLLCRIRGKLHFDQS</sequence>
<organism evidence="2 3">
    <name type="scientific">Rhizobium azibense</name>
    <dbReference type="NCBI Taxonomy" id="1136135"/>
    <lineage>
        <taxon>Bacteria</taxon>
        <taxon>Pseudomonadati</taxon>
        <taxon>Pseudomonadota</taxon>
        <taxon>Alphaproteobacteria</taxon>
        <taxon>Hyphomicrobiales</taxon>
        <taxon>Rhizobiaceae</taxon>
        <taxon>Rhizobium/Agrobacterium group</taxon>
        <taxon>Rhizobium</taxon>
    </lineage>
</organism>
<protein>
    <submittedName>
        <fullName evidence="2">Uncharacterized protein</fullName>
    </submittedName>
</protein>
<evidence type="ECO:0000313" key="1">
    <source>
        <dbReference type="EMBL" id="TCU30776.1"/>
    </source>
</evidence>
<evidence type="ECO:0000313" key="4">
    <source>
        <dbReference type="Proteomes" id="UP000295547"/>
    </source>
</evidence>
<dbReference type="Proteomes" id="UP000295507">
    <property type="component" value="Unassembled WGS sequence"/>
</dbReference>
<dbReference type="AlphaFoldDB" id="A0A4R3S9J2"/>
<evidence type="ECO:0000313" key="3">
    <source>
        <dbReference type="Proteomes" id="UP000295507"/>
    </source>
</evidence>
<proteinExistence type="predicted"/>
<reference evidence="3 4" key="1">
    <citation type="submission" date="2019-03" db="EMBL/GenBank/DDBJ databases">
        <title>Genomic Encyclopedia of Type Strains, Phase IV (KMG-V): Genome sequencing to study the core and pangenomes of soil and plant-associated prokaryotes.</title>
        <authorList>
            <person name="Whitman W."/>
        </authorList>
    </citation>
    <scope>NUCLEOTIDE SEQUENCE [LARGE SCALE GENOMIC DNA]</scope>
    <source>
        <strain evidence="1 4">Gr42</strain>
        <strain evidence="2 3">IE4868</strain>
    </source>
</reference>
<evidence type="ECO:0000313" key="2">
    <source>
        <dbReference type="EMBL" id="TCU41206.1"/>
    </source>
</evidence>
<dbReference type="EMBL" id="SMBJ01000001">
    <property type="protein sequence ID" value="TCU30776.1"/>
    <property type="molecule type" value="Genomic_DNA"/>
</dbReference>
<dbReference type="EMBL" id="SMBK01000001">
    <property type="protein sequence ID" value="TCU41206.1"/>
    <property type="molecule type" value="Genomic_DNA"/>
</dbReference>
<comment type="caution">
    <text evidence="2">The sequence shown here is derived from an EMBL/GenBank/DDBJ whole genome shotgun (WGS) entry which is preliminary data.</text>
</comment>
<dbReference type="Proteomes" id="UP000295547">
    <property type="component" value="Unassembled WGS sequence"/>
</dbReference>
<accession>A0A4R3S9J2</accession>